<comment type="caution">
    <text evidence="1">The sequence shown here is derived from an EMBL/GenBank/DDBJ whole genome shotgun (WGS) entry which is preliminary data.</text>
</comment>
<evidence type="ECO:0000313" key="1">
    <source>
        <dbReference type="EMBL" id="KAE8764018.1"/>
    </source>
</evidence>
<dbReference type="RefSeq" id="WP_152202207.1">
    <property type="nucleotide sequence ID" value="NZ_VUKF01000011.1"/>
</dbReference>
<keyword evidence="2" id="KW-1185">Reference proteome</keyword>
<reference evidence="1 2" key="1">
    <citation type="submission" date="2019-10" db="EMBL/GenBank/DDBJ databases">
        <title>Georgenia wutianyii sp. nov. and Georgenia yuyongxinii sp. nov. isolated from plateau pika (Ochotona curzoniae) in the Qinghai-Tibet plateau of China.</title>
        <authorList>
            <person name="Tian Z."/>
        </authorList>
    </citation>
    <scope>NUCLEOTIDE SEQUENCE [LARGE SCALE GENOMIC DNA]</scope>
    <source>
        <strain evidence="1 2">DSM 21501</strain>
    </source>
</reference>
<protein>
    <submittedName>
        <fullName evidence="1">Uncharacterized protein</fullName>
    </submittedName>
</protein>
<dbReference type="EMBL" id="WHJE01000046">
    <property type="protein sequence ID" value="KAE8764018.1"/>
    <property type="molecule type" value="Genomic_DNA"/>
</dbReference>
<accession>A0A7J5UNP4</accession>
<gene>
    <name evidence="1" type="ORF">GB883_11170</name>
</gene>
<name>A0A7J5UNP4_9MICO</name>
<proteinExistence type="predicted"/>
<sequence>MSPGRRGRGGERAGDQGQILLLTLAFATLVLALVLVVASASAIHIERKRLLALADAVAADAADALDEAMYYGGAGLEAAGPTRVPLSEASVDAAVADYLATAPAAVVGEFEGLRVAEPTGTPDGVTAQVTLVARVRPPLVPWILAPWSDGLTVHATSTARAG</sequence>
<organism evidence="1 2">
    <name type="scientific">Georgenia thermotolerans</name>
    <dbReference type="NCBI Taxonomy" id="527326"/>
    <lineage>
        <taxon>Bacteria</taxon>
        <taxon>Bacillati</taxon>
        <taxon>Actinomycetota</taxon>
        <taxon>Actinomycetes</taxon>
        <taxon>Micrococcales</taxon>
        <taxon>Bogoriellaceae</taxon>
        <taxon>Georgenia</taxon>
    </lineage>
</organism>
<dbReference type="OrthoDB" id="4793549at2"/>
<evidence type="ECO:0000313" key="2">
    <source>
        <dbReference type="Proteomes" id="UP000451860"/>
    </source>
</evidence>
<dbReference type="AlphaFoldDB" id="A0A7J5UNP4"/>
<dbReference type="Proteomes" id="UP000451860">
    <property type="component" value="Unassembled WGS sequence"/>
</dbReference>